<evidence type="ECO:0000313" key="3">
    <source>
        <dbReference type="Proteomes" id="UP001230951"/>
    </source>
</evidence>
<dbReference type="EMBL" id="JAUSRG010000020">
    <property type="protein sequence ID" value="MDP9907319.1"/>
    <property type="molecule type" value="Genomic_DNA"/>
</dbReference>
<evidence type="ECO:0000313" key="2">
    <source>
        <dbReference type="EMBL" id="MDQ0182790.1"/>
    </source>
</evidence>
<name>A0AAW8DM15_9MICC</name>
<reference evidence="1 3" key="1">
    <citation type="submission" date="2023-07" db="EMBL/GenBank/DDBJ databases">
        <title>Sorghum-associated microbial communities from plants grown in Nebraska, USA.</title>
        <authorList>
            <person name="Schachtman D."/>
        </authorList>
    </citation>
    <scope>NUCLEOTIDE SEQUENCE</scope>
    <source>
        <strain evidence="1">DS1006</strain>
        <strain evidence="2 3">DS1016</strain>
    </source>
</reference>
<evidence type="ECO:0000313" key="1">
    <source>
        <dbReference type="EMBL" id="MDP9907319.1"/>
    </source>
</evidence>
<comment type="caution">
    <text evidence="1">The sequence shown here is derived from an EMBL/GenBank/DDBJ whole genome shotgun (WGS) entry which is preliminary data.</text>
</comment>
<organism evidence="1 4">
    <name type="scientific">Arthrobacter bambusae</name>
    <dbReference type="NCBI Taxonomy" id="1338426"/>
    <lineage>
        <taxon>Bacteria</taxon>
        <taxon>Bacillati</taxon>
        <taxon>Actinomycetota</taxon>
        <taxon>Actinomycetes</taxon>
        <taxon>Micrococcales</taxon>
        <taxon>Micrococcaceae</taxon>
        <taxon>Arthrobacter</taxon>
    </lineage>
</organism>
<evidence type="ECO:0000313" key="4">
    <source>
        <dbReference type="Proteomes" id="UP001242995"/>
    </source>
</evidence>
<proteinExistence type="predicted"/>
<sequence length="140" mass="15012">MVPGRLSTPCLVPAFRTLLRGRGITDHHPPAPADDWLPASSPTVNLAAENITLLLWATGRNGCSNPPVTVHFIVQVIRTYGRDQQFRGPAAGYRGTVIDRLTGTESWSGRVEAGLPKSGKAVAGGEVFLCLTGWHESIQV</sequence>
<keyword evidence="3" id="KW-1185">Reference proteome</keyword>
<gene>
    <name evidence="1" type="ORF">J2S90_004311</name>
    <name evidence="2" type="ORF">J2S93_004247</name>
</gene>
<protein>
    <submittedName>
        <fullName evidence="1">Uncharacterized protein</fullName>
    </submittedName>
</protein>
<dbReference type="EMBL" id="JAUSTF010000016">
    <property type="protein sequence ID" value="MDQ0182790.1"/>
    <property type="molecule type" value="Genomic_DNA"/>
</dbReference>
<dbReference type="Proteomes" id="UP001230951">
    <property type="component" value="Unassembled WGS sequence"/>
</dbReference>
<dbReference type="Proteomes" id="UP001242995">
    <property type="component" value="Unassembled WGS sequence"/>
</dbReference>
<dbReference type="AlphaFoldDB" id="A0AAW8DM15"/>
<accession>A0AAW8DM15</accession>